<evidence type="ECO:0000256" key="1">
    <source>
        <dbReference type="ARBA" id="ARBA00022737"/>
    </source>
</evidence>
<keyword evidence="4" id="KW-0812">Transmembrane</keyword>
<dbReference type="SMART" id="SM00032">
    <property type="entry name" value="CCP"/>
    <property type="match status" value="4"/>
</dbReference>
<accession>A0AAV2B0P1</accession>
<dbReference type="SUPFAM" id="SSF57535">
    <property type="entry name" value="Complement control module/SCR domain"/>
    <property type="match status" value="2"/>
</dbReference>
<protein>
    <recommendedName>
        <fullName evidence="6">Sushi domain-containing protein</fullName>
    </recommendedName>
</protein>
<dbReference type="AlphaFoldDB" id="A0AAV2B0P1"/>
<proteinExistence type="predicted"/>
<reference evidence="7 8" key="1">
    <citation type="submission" date="2024-04" db="EMBL/GenBank/DDBJ databases">
        <authorList>
            <person name="Rising A."/>
            <person name="Reimegard J."/>
            <person name="Sonavane S."/>
            <person name="Akerstrom W."/>
            <person name="Nylinder S."/>
            <person name="Hedman E."/>
            <person name="Kallberg Y."/>
        </authorList>
    </citation>
    <scope>NUCLEOTIDE SEQUENCE [LARGE SCALE GENOMIC DNA]</scope>
</reference>
<dbReference type="PANTHER" id="PTHR45656:SF14">
    <property type="entry name" value="C4B-BINDING PROTEIN BETA CHAIN"/>
    <property type="match status" value="1"/>
</dbReference>
<comment type="caution">
    <text evidence="7">The sequence shown here is derived from an EMBL/GenBank/DDBJ whole genome shotgun (WGS) entry which is preliminary data.</text>
</comment>
<feature type="transmembrane region" description="Helical" evidence="4">
    <location>
        <begin position="538"/>
        <end position="562"/>
    </location>
</feature>
<gene>
    <name evidence="7" type="ORF">LARSCL_LOCUS16154</name>
</gene>
<dbReference type="InterPro" id="IPR000436">
    <property type="entry name" value="Sushi_SCR_CCP_dom"/>
</dbReference>
<keyword evidence="1" id="KW-0677">Repeat</keyword>
<evidence type="ECO:0000259" key="6">
    <source>
        <dbReference type="PROSITE" id="PS50923"/>
    </source>
</evidence>
<dbReference type="InterPro" id="IPR051277">
    <property type="entry name" value="SEZ6_CSMD_C4BPB_Regulators"/>
</dbReference>
<keyword evidence="4" id="KW-1133">Transmembrane helix</keyword>
<feature type="signal peptide" evidence="5">
    <location>
        <begin position="1"/>
        <end position="30"/>
    </location>
</feature>
<dbReference type="PROSITE" id="PS50923">
    <property type="entry name" value="SUSHI"/>
    <property type="match status" value="2"/>
</dbReference>
<name>A0AAV2B0P1_9ARAC</name>
<dbReference type="Proteomes" id="UP001497382">
    <property type="component" value="Unassembled WGS sequence"/>
</dbReference>
<dbReference type="CDD" id="cd00033">
    <property type="entry name" value="CCP"/>
    <property type="match status" value="2"/>
</dbReference>
<feature type="domain" description="Sushi" evidence="6">
    <location>
        <begin position="284"/>
        <end position="351"/>
    </location>
</feature>
<feature type="domain" description="Sushi" evidence="6">
    <location>
        <begin position="32"/>
        <end position="98"/>
    </location>
</feature>
<evidence type="ECO:0000256" key="4">
    <source>
        <dbReference type="SAM" id="Phobius"/>
    </source>
</evidence>
<sequence length="604" mass="68553">MYIKQSRGFRALSVVCLAGWMLLIPPLFCANRTCPPPDFPDGGRYEPLKAEYEVGEAVSYFCNRFRPMMIRRDMHDGDKTVICKSNGDWSEETPFCETWDKVKNPVTSSKELESTIQDGNRWSCFETRNDTEEILQFSLDPEALVYAVMLCWLKSKKMVTVASPIFVKTIPAYSDGCVKLYHPKDAPDVKIGNITVQISSNTTGPLQLCEVRVFTKSDKWCGHPPKNYVLNGQLAVNRSKAVLLCNEGFREKEGRRIYATCKNNKWSYLSLECVEGKPRKNEFLGCNPPDFPERGQYEPKKAKYEVGQTIIYLCLYDRFITTDDMISLNEGIVSACELNGKWSEVVPFCDTPTKLRNPFTDIIRGSYESILVDGDSNTCVPFNETFVLGLSFDHEANIYFGMFCFRKGKAEVKITVFDVSVYTFPVESVNDNITRCSAMPFQKTDKTDFVIVEVIPNSGSIILCELQFYSMDDKWCKRSPKTVPNGQLEVSRRKAVLHCNEGFREKDGREVYATCENQTWSYLSLQCVEDTPQEDTNISAIVVGLVIVIVFLILFGLTVFLIRTKKIRGICALHEHRNRNNNISLPISGGCNTTELPQIETTTI</sequence>
<keyword evidence="2" id="KW-1015">Disulfide bond</keyword>
<dbReference type="Gene3D" id="2.10.70.10">
    <property type="entry name" value="Complement Module, domain 1"/>
    <property type="match status" value="2"/>
</dbReference>
<organism evidence="7 8">
    <name type="scientific">Larinioides sclopetarius</name>
    <dbReference type="NCBI Taxonomy" id="280406"/>
    <lineage>
        <taxon>Eukaryota</taxon>
        <taxon>Metazoa</taxon>
        <taxon>Ecdysozoa</taxon>
        <taxon>Arthropoda</taxon>
        <taxon>Chelicerata</taxon>
        <taxon>Arachnida</taxon>
        <taxon>Araneae</taxon>
        <taxon>Araneomorphae</taxon>
        <taxon>Entelegynae</taxon>
        <taxon>Araneoidea</taxon>
        <taxon>Araneidae</taxon>
        <taxon>Larinioides</taxon>
    </lineage>
</organism>
<evidence type="ECO:0000313" key="7">
    <source>
        <dbReference type="EMBL" id="CAL1289841.1"/>
    </source>
</evidence>
<feature type="chain" id="PRO_5043931766" description="Sushi domain-containing protein" evidence="5">
    <location>
        <begin position="31"/>
        <end position="604"/>
    </location>
</feature>
<dbReference type="InterPro" id="IPR035976">
    <property type="entry name" value="Sushi/SCR/CCP_sf"/>
</dbReference>
<keyword evidence="8" id="KW-1185">Reference proteome</keyword>
<keyword evidence="4" id="KW-0472">Membrane</keyword>
<dbReference type="Pfam" id="PF00084">
    <property type="entry name" value="Sushi"/>
    <property type="match status" value="1"/>
</dbReference>
<comment type="caution">
    <text evidence="3">Lacks conserved residue(s) required for the propagation of feature annotation.</text>
</comment>
<dbReference type="PANTHER" id="PTHR45656">
    <property type="entry name" value="PROTEIN CBR-CLEC-78"/>
    <property type="match status" value="1"/>
</dbReference>
<evidence type="ECO:0000256" key="2">
    <source>
        <dbReference type="ARBA" id="ARBA00023157"/>
    </source>
</evidence>
<evidence type="ECO:0000256" key="5">
    <source>
        <dbReference type="SAM" id="SignalP"/>
    </source>
</evidence>
<keyword evidence="3" id="KW-0768">Sushi</keyword>
<evidence type="ECO:0000256" key="3">
    <source>
        <dbReference type="PROSITE-ProRule" id="PRU00302"/>
    </source>
</evidence>
<evidence type="ECO:0000313" key="8">
    <source>
        <dbReference type="Proteomes" id="UP001497382"/>
    </source>
</evidence>
<keyword evidence="5" id="KW-0732">Signal</keyword>
<dbReference type="EMBL" id="CAXIEN010000255">
    <property type="protein sequence ID" value="CAL1289841.1"/>
    <property type="molecule type" value="Genomic_DNA"/>
</dbReference>